<dbReference type="OrthoDB" id="10013584at2759"/>
<feature type="compositionally biased region" description="Low complexity" evidence="2">
    <location>
        <begin position="965"/>
        <end position="975"/>
    </location>
</feature>
<dbReference type="PANTHER" id="PTHR22619:SF1">
    <property type="entry name" value="ZINC FINGER SWIM DOMAIN-CONTAINING PROTEIN 8"/>
    <property type="match status" value="1"/>
</dbReference>
<accession>A0A2A2JY28</accession>
<evidence type="ECO:0000313" key="5">
    <source>
        <dbReference type="Proteomes" id="UP000218231"/>
    </source>
</evidence>
<dbReference type="PANTHER" id="PTHR22619">
    <property type="entry name" value="ZINC FINGER SWIM DOMAIN CONTAINING PROTEIN 4, 5, 6"/>
    <property type="match status" value="1"/>
</dbReference>
<dbReference type="InterPro" id="IPR057945">
    <property type="entry name" value="TPR_ZSWIM8"/>
</dbReference>
<keyword evidence="1" id="KW-0479">Metal-binding</keyword>
<evidence type="ECO:0000313" key="4">
    <source>
        <dbReference type="EMBL" id="PAV66553.1"/>
    </source>
</evidence>
<dbReference type="STRING" id="2018661.A0A2A2JY28"/>
<feature type="compositionally biased region" description="Polar residues" evidence="2">
    <location>
        <begin position="953"/>
        <end position="964"/>
    </location>
</feature>
<dbReference type="Pfam" id="PF25572">
    <property type="entry name" value="TPR_ZSWIM8"/>
    <property type="match status" value="1"/>
</dbReference>
<feature type="region of interest" description="Disordered" evidence="2">
    <location>
        <begin position="571"/>
        <end position="602"/>
    </location>
</feature>
<name>A0A2A2JY28_9BILA</name>
<comment type="caution">
    <text evidence="4">The sequence shown here is derived from an EMBL/GenBank/DDBJ whole genome shotgun (WGS) entry which is preliminary data.</text>
</comment>
<dbReference type="EMBL" id="LIAE01010091">
    <property type="protein sequence ID" value="PAV66553.1"/>
    <property type="molecule type" value="Genomic_DNA"/>
</dbReference>
<keyword evidence="1" id="KW-0863">Zinc-finger</keyword>
<dbReference type="Proteomes" id="UP000218231">
    <property type="component" value="Unassembled WGS sequence"/>
</dbReference>
<dbReference type="GO" id="GO:0031462">
    <property type="term" value="C:Cul2-RING ubiquitin ligase complex"/>
    <property type="evidence" value="ECO:0007669"/>
    <property type="project" value="TreeGrafter"/>
</dbReference>
<feature type="region of interest" description="Disordered" evidence="2">
    <location>
        <begin position="1"/>
        <end position="23"/>
    </location>
</feature>
<feature type="region of interest" description="Disordered" evidence="2">
    <location>
        <begin position="921"/>
        <end position="987"/>
    </location>
</feature>
<dbReference type="GO" id="GO:0008270">
    <property type="term" value="F:zinc ion binding"/>
    <property type="evidence" value="ECO:0007669"/>
    <property type="project" value="UniProtKB-KW"/>
</dbReference>
<feature type="region of interest" description="Disordered" evidence="2">
    <location>
        <begin position="624"/>
        <end position="668"/>
    </location>
</feature>
<feature type="compositionally biased region" description="Low complexity" evidence="2">
    <location>
        <begin position="9"/>
        <end position="21"/>
    </location>
</feature>
<organism evidence="4 5">
    <name type="scientific">Diploscapter pachys</name>
    <dbReference type="NCBI Taxonomy" id="2018661"/>
    <lineage>
        <taxon>Eukaryota</taxon>
        <taxon>Metazoa</taxon>
        <taxon>Ecdysozoa</taxon>
        <taxon>Nematoda</taxon>
        <taxon>Chromadorea</taxon>
        <taxon>Rhabditida</taxon>
        <taxon>Rhabditina</taxon>
        <taxon>Rhabditomorpha</taxon>
        <taxon>Rhabditoidea</taxon>
        <taxon>Rhabditidae</taxon>
        <taxon>Diploscapter</taxon>
    </lineage>
</organism>
<evidence type="ECO:0000259" key="3">
    <source>
        <dbReference type="PROSITE" id="PS50966"/>
    </source>
</evidence>
<gene>
    <name evidence="4" type="ORF">WR25_22558</name>
</gene>
<feature type="compositionally biased region" description="Basic residues" evidence="2">
    <location>
        <begin position="572"/>
        <end position="590"/>
    </location>
</feature>
<feature type="compositionally biased region" description="Polar residues" evidence="2">
    <location>
        <begin position="647"/>
        <end position="667"/>
    </location>
</feature>
<reference evidence="4 5" key="1">
    <citation type="journal article" date="2017" name="Curr. Biol.">
        <title>Genome architecture and evolution of a unichromosomal asexual nematode.</title>
        <authorList>
            <person name="Fradin H."/>
            <person name="Zegar C."/>
            <person name="Gutwein M."/>
            <person name="Lucas J."/>
            <person name="Kovtun M."/>
            <person name="Corcoran D."/>
            <person name="Baugh L.R."/>
            <person name="Kiontke K."/>
            <person name="Gunsalus K."/>
            <person name="Fitch D.H."/>
            <person name="Piano F."/>
        </authorList>
    </citation>
    <scope>NUCLEOTIDE SEQUENCE [LARGE SCALE GENOMIC DNA]</scope>
    <source>
        <strain evidence="4">PF1309</strain>
    </source>
</reference>
<proteinExistence type="predicted"/>
<dbReference type="InterPro" id="IPR007527">
    <property type="entry name" value="Znf_SWIM"/>
</dbReference>
<keyword evidence="5" id="KW-1185">Reference proteome</keyword>
<dbReference type="AlphaFoldDB" id="A0A2A2JY28"/>
<feature type="compositionally biased region" description="Low complexity" evidence="2">
    <location>
        <begin position="934"/>
        <end position="951"/>
    </location>
</feature>
<dbReference type="PROSITE" id="PS50966">
    <property type="entry name" value="ZF_SWIM"/>
    <property type="match status" value="1"/>
</dbReference>
<keyword evidence="1" id="KW-0862">Zinc</keyword>
<evidence type="ECO:0000256" key="1">
    <source>
        <dbReference type="PROSITE-ProRule" id="PRU00325"/>
    </source>
</evidence>
<feature type="domain" description="SWIM-type" evidence="3">
    <location>
        <begin position="197"/>
        <end position="233"/>
    </location>
</feature>
<evidence type="ECO:0000256" key="2">
    <source>
        <dbReference type="SAM" id="MobiDB-lite"/>
    </source>
</evidence>
<sequence>MDNDRAGVNQQGMQQQQGNQQPLIVFQEQDNYSFEDSERFEEDSEVSWASSDGILTNQSWRGWAPGNGISDPVNASASTPSNIPTLLNLSTYACAKSLTFESIDEGYRLAIRRIKEINPMNGEPDTIPEKLLVPIIQLCFPASSDDIRIYSCLANGNADEFNEGENLYNCGAVRDVFQIGYLLSATVSDINFPQTTYYVSLRVDRCRIISCDCSCQKRSKWCGHIVAVCLYRIGNAKDVHFRPTIMESVNELSHYKLKQFTQYLIYELPTEYLPIAQKMLDQIKCPTSEINQRDGAPDPTDGGHDILALWALDDENLTMNIQKLLIKYCHPAPLVHCDVNFIASSPNPITGEYQTMLKPLRSREPEGMWNLISIAREMLSRRDENAVRLLRIITEQCISNGLVLQWWYFTKLVQSGRWTQQNSSKGCSLSGTQLSLAQLCDEVVSLWKSVALNPTLTSASRQQLASFLQSYHRVTVNYLWKIASKWESDSVAVNSLQTVSLVSTSGSGVLNRYLASFDLVSFPGFYTALQCCLSLSDPFIPYIPHTTTLSIPSQCDLETLNFNPIMVEPVIPKKRKSRKKKSKKRSHKSNTTRQQNQPIMVPIHFDDESSLKRNVDAACRNAAERQMGGDEESTESGQESDVAPNDVQGSSMMPTTSGLTNQSTPRQPTDDIDAVLAAAYQPMDRIEVRFAECEALSAHGFVKEEAELVLVLQQIQMGPKEVEMLRSAAVSIQSNIIASRGVPSISLVYFIFDKLAYGQTAQHNLINNDNTNRQRVDNETLAFDTAVAALGFRLNCEEHEYPMLSESIRRQKSDLSFTLIMRYKDSDEKLYKILDKLLDVNLHKMYSNYSSNAVYFYEQANPGSIYGRTNPRQPYGVMQQMQAPLIQQRIPVNRSISVQSADSLREEVDALSNAMDNVSVGRISGHRSSDDGSDSVVGSSSASSESAAGPSHIQPNQSSGNQMIQQQQQQQQQQQAGKQRFKKRNQQNAATVTLEAHVSNLFELAKRIEIEAGGGQNAVVFALGHNHQMAINAASHRRLRMCSLLTCMYALGLHNSASSSWKGRTYSQQVPFINLQVKAVGVPAIELIRHTWQAHLTPVEVLELTKDVRTRISLKIIIIVNHSRSSDPRRMVRPRKKRLNWL</sequence>
<protein>
    <recommendedName>
        <fullName evidence="3">SWIM-type domain-containing protein</fullName>
    </recommendedName>
</protein>